<dbReference type="InterPro" id="IPR012340">
    <property type="entry name" value="NA-bd_OB-fold"/>
</dbReference>
<dbReference type="AlphaFoldDB" id="A0A7X9IKT0"/>
<sequence length="99" mass="11031">MFDFQRSFLVGRATGDWSLLRTKRDNIGYTSFRVFVKDKYGRSGTVPVLAFGDLGKKVAAGIEKDTPVLVIGRVKINRRGQAAMVADHLQMGDELKRKG</sequence>
<evidence type="ECO:0000313" key="1">
    <source>
        <dbReference type="EMBL" id="NMC62280.1"/>
    </source>
</evidence>
<protein>
    <recommendedName>
        <fullName evidence="3">OB domain-containing protein</fullName>
    </recommendedName>
</protein>
<organism evidence="1 2">
    <name type="scientific">SAR324 cluster bacterium</name>
    <dbReference type="NCBI Taxonomy" id="2024889"/>
    <lineage>
        <taxon>Bacteria</taxon>
        <taxon>Deltaproteobacteria</taxon>
        <taxon>SAR324 cluster</taxon>
    </lineage>
</organism>
<dbReference type="EMBL" id="JAAZON010000151">
    <property type="protein sequence ID" value="NMC62280.1"/>
    <property type="molecule type" value="Genomic_DNA"/>
</dbReference>
<dbReference type="SUPFAM" id="SSF50249">
    <property type="entry name" value="Nucleic acid-binding proteins"/>
    <property type="match status" value="1"/>
</dbReference>
<accession>A0A7X9IKT0</accession>
<dbReference type="Gene3D" id="2.40.50.140">
    <property type="entry name" value="Nucleic acid-binding proteins"/>
    <property type="match status" value="1"/>
</dbReference>
<name>A0A7X9IKT0_9DELT</name>
<comment type="caution">
    <text evidence="1">The sequence shown here is derived from an EMBL/GenBank/DDBJ whole genome shotgun (WGS) entry which is preliminary data.</text>
</comment>
<proteinExistence type="predicted"/>
<evidence type="ECO:0000313" key="2">
    <source>
        <dbReference type="Proteomes" id="UP000524246"/>
    </source>
</evidence>
<gene>
    <name evidence="1" type="ORF">GYA55_03845</name>
</gene>
<dbReference type="Proteomes" id="UP000524246">
    <property type="component" value="Unassembled WGS sequence"/>
</dbReference>
<reference evidence="1 2" key="1">
    <citation type="journal article" date="2020" name="Biotechnol. Biofuels">
        <title>New insights from the biogas microbiome by comprehensive genome-resolved metagenomics of nearly 1600 species originating from multiple anaerobic digesters.</title>
        <authorList>
            <person name="Campanaro S."/>
            <person name="Treu L."/>
            <person name="Rodriguez-R L.M."/>
            <person name="Kovalovszki A."/>
            <person name="Ziels R.M."/>
            <person name="Maus I."/>
            <person name="Zhu X."/>
            <person name="Kougias P.G."/>
            <person name="Basile A."/>
            <person name="Luo G."/>
            <person name="Schluter A."/>
            <person name="Konstantinidis K.T."/>
            <person name="Angelidaki I."/>
        </authorList>
    </citation>
    <scope>NUCLEOTIDE SEQUENCE [LARGE SCALE GENOMIC DNA]</scope>
    <source>
        <strain evidence="1">AS27yjCOA_65</strain>
    </source>
</reference>
<evidence type="ECO:0008006" key="3">
    <source>
        <dbReference type="Google" id="ProtNLM"/>
    </source>
</evidence>